<organism evidence="1 2">
    <name type="scientific">Longimonas halophila</name>
    <dbReference type="NCBI Taxonomy" id="1469170"/>
    <lineage>
        <taxon>Bacteria</taxon>
        <taxon>Pseudomonadati</taxon>
        <taxon>Rhodothermota</taxon>
        <taxon>Rhodothermia</taxon>
        <taxon>Rhodothermales</taxon>
        <taxon>Salisaetaceae</taxon>
        <taxon>Longimonas</taxon>
    </lineage>
</organism>
<evidence type="ECO:0008006" key="3">
    <source>
        <dbReference type="Google" id="ProtNLM"/>
    </source>
</evidence>
<dbReference type="InterPro" id="IPR025345">
    <property type="entry name" value="DUF4249"/>
</dbReference>
<evidence type="ECO:0000313" key="2">
    <source>
        <dbReference type="Proteomes" id="UP000221024"/>
    </source>
</evidence>
<dbReference type="OrthoDB" id="1523417at2"/>
<comment type="caution">
    <text evidence="1">The sequence shown here is derived from an EMBL/GenBank/DDBJ whole genome shotgun (WGS) entry which is preliminary data.</text>
</comment>
<dbReference type="RefSeq" id="WP_098063301.1">
    <property type="nucleotide sequence ID" value="NZ_PDEP01000018.1"/>
</dbReference>
<accession>A0A2H3P3T5</accession>
<keyword evidence="2" id="KW-1185">Reference proteome</keyword>
<protein>
    <recommendedName>
        <fullName evidence="3">DUF4249 domain-containing protein</fullName>
    </recommendedName>
</protein>
<dbReference type="AlphaFoldDB" id="A0A2H3P3T5"/>
<gene>
    <name evidence="1" type="ORF">CRI93_14165</name>
</gene>
<dbReference type="Pfam" id="PF14054">
    <property type="entry name" value="DUF4249"/>
    <property type="match status" value="1"/>
</dbReference>
<proteinExistence type="predicted"/>
<sequence length="314" mass="34175">MTATCTPRRSYLLVGFLTSALTVLMLLGGCDTVSTDPESEVVVEAYLIAEEPLPQVRLTQSVPATERFTPRDAAVRGADVAIQRLNADGTVEATYPYEETTPGVYQPVDASPSVSPRTRYRLNVQTSDGTDVRAETTVPDTITVLDVANTDVIYQGPEQPQFTIRPAQGTDRTNTYAFAVTSKLDFETLSEEELAEELTPFYADAYDPEEQQIAEFKRGASPLINEDSFTFNDDGTITLDVPWIGFAFYGANTVAINAPDENYYDLIRTQTTQQGGLAPGEIPNVIDRVEGGTGIFGSLSRTGATITIERPPGF</sequence>
<evidence type="ECO:0000313" key="1">
    <source>
        <dbReference type="EMBL" id="PEN05002.1"/>
    </source>
</evidence>
<name>A0A2H3P3T5_9BACT</name>
<reference evidence="1 2" key="1">
    <citation type="submission" date="2017-10" db="EMBL/GenBank/DDBJ databases">
        <title>Draft genome of Longimonas halophila.</title>
        <authorList>
            <person name="Goh K.M."/>
            <person name="Shamsir M.S."/>
            <person name="Lim S.W."/>
        </authorList>
    </citation>
    <scope>NUCLEOTIDE SEQUENCE [LARGE SCALE GENOMIC DNA]</scope>
    <source>
        <strain evidence="1 2">KCTC 42399</strain>
    </source>
</reference>
<dbReference type="EMBL" id="PDEP01000018">
    <property type="protein sequence ID" value="PEN05002.1"/>
    <property type="molecule type" value="Genomic_DNA"/>
</dbReference>
<dbReference type="Proteomes" id="UP000221024">
    <property type="component" value="Unassembled WGS sequence"/>
</dbReference>